<accession>A0A0C3A9W2</accession>
<proteinExistence type="predicted"/>
<dbReference type="InParanoid" id="A0A0C3A9W2"/>
<name>A0A0C3A9W2_9AGAM</name>
<evidence type="ECO:0000313" key="1">
    <source>
        <dbReference type="EMBL" id="KIM61672.1"/>
    </source>
</evidence>
<dbReference type="AlphaFoldDB" id="A0A0C3A9W2"/>
<keyword evidence="2" id="KW-1185">Reference proteome</keyword>
<gene>
    <name evidence="1" type="ORF">SCLCIDRAFT_863540</name>
</gene>
<sequence length="81" mass="9327">MDRRHHRTKEAMRTRAARLSLCCMAFLEEHYAALQAQVRGRRLHSAKSVYHHLGTLVEDNVGRLLPNSPILSRKSVEFCAK</sequence>
<protein>
    <submittedName>
        <fullName evidence="1">Uncharacterized protein</fullName>
    </submittedName>
</protein>
<dbReference type="EMBL" id="KN822049">
    <property type="protein sequence ID" value="KIM61672.1"/>
    <property type="molecule type" value="Genomic_DNA"/>
</dbReference>
<organism evidence="1 2">
    <name type="scientific">Scleroderma citrinum Foug A</name>
    <dbReference type="NCBI Taxonomy" id="1036808"/>
    <lineage>
        <taxon>Eukaryota</taxon>
        <taxon>Fungi</taxon>
        <taxon>Dikarya</taxon>
        <taxon>Basidiomycota</taxon>
        <taxon>Agaricomycotina</taxon>
        <taxon>Agaricomycetes</taxon>
        <taxon>Agaricomycetidae</taxon>
        <taxon>Boletales</taxon>
        <taxon>Sclerodermatineae</taxon>
        <taxon>Sclerodermataceae</taxon>
        <taxon>Scleroderma</taxon>
    </lineage>
</organism>
<reference evidence="1 2" key="1">
    <citation type="submission" date="2014-04" db="EMBL/GenBank/DDBJ databases">
        <authorList>
            <consortium name="DOE Joint Genome Institute"/>
            <person name="Kuo A."/>
            <person name="Kohler A."/>
            <person name="Nagy L.G."/>
            <person name="Floudas D."/>
            <person name="Copeland A."/>
            <person name="Barry K.W."/>
            <person name="Cichocki N."/>
            <person name="Veneault-Fourrey C."/>
            <person name="LaButti K."/>
            <person name="Lindquist E.A."/>
            <person name="Lipzen A."/>
            <person name="Lundell T."/>
            <person name="Morin E."/>
            <person name="Murat C."/>
            <person name="Sun H."/>
            <person name="Tunlid A."/>
            <person name="Henrissat B."/>
            <person name="Grigoriev I.V."/>
            <person name="Hibbett D.S."/>
            <person name="Martin F."/>
            <person name="Nordberg H.P."/>
            <person name="Cantor M.N."/>
            <person name="Hua S.X."/>
        </authorList>
    </citation>
    <scope>NUCLEOTIDE SEQUENCE [LARGE SCALE GENOMIC DNA]</scope>
    <source>
        <strain evidence="1 2">Foug A</strain>
    </source>
</reference>
<dbReference type="HOGENOM" id="CLU_2575266_0_0_1"/>
<reference evidence="2" key="2">
    <citation type="submission" date="2015-01" db="EMBL/GenBank/DDBJ databases">
        <title>Evolutionary Origins and Diversification of the Mycorrhizal Mutualists.</title>
        <authorList>
            <consortium name="DOE Joint Genome Institute"/>
            <consortium name="Mycorrhizal Genomics Consortium"/>
            <person name="Kohler A."/>
            <person name="Kuo A."/>
            <person name="Nagy L.G."/>
            <person name="Floudas D."/>
            <person name="Copeland A."/>
            <person name="Barry K.W."/>
            <person name="Cichocki N."/>
            <person name="Veneault-Fourrey C."/>
            <person name="LaButti K."/>
            <person name="Lindquist E.A."/>
            <person name="Lipzen A."/>
            <person name="Lundell T."/>
            <person name="Morin E."/>
            <person name="Murat C."/>
            <person name="Riley R."/>
            <person name="Ohm R."/>
            <person name="Sun H."/>
            <person name="Tunlid A."/>
            <person name="Henrissat B."/>
            <person name="Grigoriev I.V."/>
            <person name="Hibbett D.S."/>
            <person name="Martin F."/>
        </authorList>
    </citation>
    <scope>NUCLEOTIDE SEQUENCE [LARGE SCALE GENOMIC DNA]</scope>
    <source>
        <strain evidence="2">Foug A</strain>
    </source>
</reference>
<dbReference type="Proteomes" id="UP000053989">
    <property type="component" value="Unassembled WGS sequence"/>
</dbReference>
<evidence type="ECO:0000313" key="2">
    <source>
        <dbReference type="Proteomes" id="UP000053989"/>
    </source>
</evidence>